<organism evidence="1 2">
    <name type="scientific">Stieleria varia</name>
    <dbReference type="NCBI Taxonomy" id="2528005"/>
    <lineage>
        <taxon>Bacteria</taxon>
        <taxon>Pseudomonadati</taxon>
        <taxon>Planctomycetota</taxon>
        <taxon>Planctomycetia</taxon>
        <taxon>Pirellulales</taxon>
        <taxon>Pirellulaceae</taxon>
        <taxon>Stieleria</taxon>
    </lineage>
</organism>
<dbReference type="AlphaFoldDB" id="A0A5C6B174"/>
<dbReference type="RefSeq" id="WP_146518841.1">
    <property type="nucleotide sequence ID" value="NZ_CP151726.1"/>
</dbReference>
<accession>A0A5C6B174</accession>
<dbReference type="Proteomes" id="UP000320176">
    <property type="component" value="Unassembled WGS sequence"/>
</dbReference>
<sequence>MKSIHLCCLVAIVLQQSVSQQHAHAEEPPPARIAISTADRSPSVQHRIVNGQYQIEIKHTVSMIGRPSVEFIVESKESGAWTESSVTHGDNLNVKQNGRSEPRSCSVRLAQQWSADPAGDYEAEVRNRIEDENGKVSDEAARREIDRLVNQYGLTLKHVLKLPRSAANRSEPVKTLARLCRWMTYDKLFLKMQMDPRPIATESDADAIYQQVMKILNGEPLPENVDEHLLTVPEQQRMQAAFQFTYSVNFIPHLHDEQSEANWRHALRVKFEPSNSASVDWTGELSSGDQRSAWLAFPSTINVRQIKVNQAHDDKSIQWNIVTGQNGWNYLRVARPESDGVGTFKIQIVGDPSQKPIKLIQSRPRDVEFPF</sequence>
<keyword evidence="2" id="KW-1185">Reference proteome</keyword>
<proteinExistence type="predicted"/>
<protein>
    <submittedName>
        <fullName evidence="1">Uncharacterized protein</fullName>
    </submittedName>
</protein>
<evidence type="ECO:0000313" key="2">
    <source>
        <dbReference type="Proteomes" id="UP000320176"/>
    </source>
</evidence>
<name>A0A5C6B174_9BACT</name>
<dbReference type="EMBL" id="SJPN01000002">
    <property type="protein sequence ID" value="TWU05620.1"/>
    <property type="molecule type" value="Genomic_DNA"/>
</dbReference>
<evidence type="ECO:0000313" key="1">
    <source>
        <dbReference type="EMBL" id="TWU05620.1"/>
    </source>
</evidence>
<reference evidence="1 2" key="1">
    <citation type="submission" date="2019-02" db="EMBL/GenBank/DDBJ databases">
        <title>Deep-cultivation of Planctomycetes and their phenomic and genomic characterization uncovers novel biology.</title>
        <authorList>
            <person name="Wiegand S."/>
            <person name="Jogler M."/>
            <person name="Boedeker C."/>
            <person name="Pinto D."/>
            <person name="Vollmers J."/>
            <person name="Rivas-Marin E."/>
            <person name="Kohn T."/>
            <person name="Peeters S.H."/>
            <person name="Heuer A."/>
            <person name="Rast P."/>
            <person name="Oberbeckmann S."/>
            <person name="Bunk B."/>
            <person name="Jeske O."/>
            <person name="Meyerdierks A."/>
            <person name="Storesund J.E."/>
            <person name="Kallscheuer N."/>
            <person name="Luecker S."/>
            <person name="Lage O.M."/>
            <person name="Pohl T."/>
            <person name="Merkel B.J."/>
            <person name="Hornburger P."/>
            <person name="Mueller R.-W."/>
            <person name="Bruemmer F."/>
            <person name="Labrenz M."/>
            <person name="Spormann A.M."/>
            <person name="Op Den Camp H."/>
            <person name="Overmann J."/>
            <person name="Amann R."/>
            <person name="Jetten M.S.M."/>
            <person name="Mascher T."/>
            <person name="Medema M.H."/>
            <person name="Devos D.P."/>
            <person name="Kaster A.-K."/>
            <person name="Ovreas L."/>
            <person name="Rohde M."/>
            <person name="Galperin M.Y."/>
            <person name="Jogler C."/>
        </authorList>
    </citation>
    <scope>NUCLEOTIDE SEQUENCE [LARGE SCALE GENOMIC DNA]</scope>
    <source>
        <strain evidence="1 2">Pla52n</strain>
    </source>
</reference>
<comment type="caution">
    <text evidence="1">The sequence shown here is derived from an EMBL/GenBank/DDBJ whole genome shotgun (WGS) entry which is preliminary data.</text>
</comment>
<gene>
    <name evidence="1" type="ORF">Pla52n_13350</name>
</gene>